<gene>
    <name evidence="1" type="ORF">HPT30_20230</name>
</gene>
<dbReference type="InterPro" id="IPR037278">
    <property type="entry name" value="ARFGAP/RecO"/>
</dbReference>
<dbReference type="Proteomes" id="UP000564806">
    <property type="component" value="Unassembled WGS sequence"/>
</dbReference>
<protein>
    <submittedName>
        <fullName evidence="1">Uncharacterized protein</fullName>
    </submittedName>
</protein>
<accession>A0A850ENH5</accession>
<keyword evidence="2" id="KW-1185">Reference proteome</keyword>
<evidence type="ECO:0000313" key="1">
    <source>
        <dbReference type="EMBL" id="NUU62678.1"/>
    </source>
</evidence>
<evidence type="ECO:0000313" key="2">
    <source>
        <dbReference type="Proteomes" id="UP000564806"/>
    </source>
</evidence>
<organism evidence="1 2">
    <name type="scientific">Paenibacillus agri</name>
    <dbReference type="NCBI Taxonomy" id="2744309"/>
    <lineage>
        <taxon>Bacteria</taxon>
        <taxon>Bacillati</taxon>
        <taxon>Bacillota</taxon>
        <taxon>Bacilli</taxon>
        <taxon>Bacillales</taxon>
        <taxon>Paenibacillaceae</taxon>
        <taxon>Paenibacillus</taxon>
    </lineage>
</organism>
<dbReference type="RefSeq" id="WP_175373127.1">
    <property type="nucleotide sequence ID" value="NZ_JABWCS010000215.1"/>
</dbReference>
<proteinExistence type="predicted"/>
<dbReference type="AlphaFoldDB" id="A0A850ENH5"/>
<sequence length="129" mass="14477">MSDQTKGLYNKYQIINRETGQEADGQFFVLKPATDPAARAALVTYAEATSNEQLGIDILNWVSSLPKLAKCDWCDTDVKGETELTHPHMFDMAIGGRMCRNCWEHDREVYKGSYGEDIGEFKPIKGVQA</sequence>
<reference evidence="1" key="1">
    <citation type="submission" date="2020-06" db="EMBL/GenBank/DDBJ databases">
        <title>Paenibacillus sp. nov., isolated from soil.</title>
        <authorList>
            <person name="Seo Y.L."/>
        </authorList>
    </citation>
    <scope>NUCLEOTIDE SEQUENCE [LARGE SCALE GENOMIC DNA]</scope>
    <source>
        <strain evidence="1">JW14</strain>
    </source>
</reference>
<name>A0A850ENH5_9BACL</name>
<dbReference type="EMBL" id="JABWCS010000215">
    <property type="protein sequence ID" value="NUU62678.1"/>
    <property type="molecule type" value="Genomic_DNA"/>
</dbReference>
<dbReference type="SUPFAM" id="SSF57863">
    <property type="entry name" value="ArfGap/RecO-like zinc finger"/>
    <property type="match status" value="1"/>
</dbReference>
<comment type="caution">
    <text evidence="1">The sequence shown here is derived from an EMBL/GenBank/DDBJ whole genome shotgun (WGS) entry which is preliminary data.</text>
</comment>